<proteinExistence type="predicted"/>
<evidence type="ECO:0000313" key="1">
    <source>
        <dbReference type="EMBL" id="CAH2308229.1"/>
    </source>
</evidence>
<dbReference type="EMBL" id="OW240918">
    <property type="protein sequence ID" value="CAH2308229.1"/>
    <property type="molecule type" value="Genomic_DNA"/>
</dbReference>
<dbReference type="AlphaFoldDB" id="A0AAD1SW55"/>
<accession>A0AAD1SW55</accession>
<evidence type="ECO:0000313" key="2">
    <source>
        <dbReference type="Proteomes" id="UP001295444"/>
    </source>
</evidence>
<dbReference type="Proteomes" id="UP001295444">
    <property type="component" value="Chromosome 07"/>
</dbReference>
<name>A0AAD1SW55_PELCU</name>
<gene>
    <name evidence="1" type="ORF">PECUL_23A010303</name>
</gene>
<organism evidence="1 2">
    <name type="scientific">Pelobates cultripes</name>
    <name type="common">Western spadefoot toad</name>
    <dbReference type="NCBI Taxonomy" id="61616"/>
    <lineage>
        <taxon>Eukaryota</taxon>
        <taxon>Metazoa</taxon>
        <taxon>Chordata</taxon>
        <taxon>Craniata</taxon>
        <taxon>Vertebrata</taxon>
        <taxon>Euteleostomi</taxon>
        <taxon>Amphibia</taxon>
        <taxon>Batrachia</taxon>
        <taxon>Anura</taxon>
        <taxon>Pelobatoidea</taxon>
        <taxon>Pelobatidae</taxon>
        <taxon>Pelobates</taxon>
    </lineage>
</organism>
<keyword evidence="2" id="KW-1185">Reference proteome</keyword>
<protein>
    <submittedName>
        <fullName evidence="1">Uncharacterized protein</fullName>
    </submittedName>
</protein>
<sequence>MGYWKGEHQEPAQQCEGIIFIKYGKQAKDLCDAITQIQEEKQSHGSGSSDMSLEIRTTDLRVIVFYTPDMSQ</sequence>
<reference evidence="1" key="1">
    <citation type="submission" date="2022-03" db="EMBL/GenBank/DDBJ databases">
        <authorList>
            <person name="Alioto T."/>
            <person name="Alioto T."/>
            <person name="Gomez Garrido J."/>
        </authorList>
    </citation>
    <scope>NUCLEOTIDE SEQUENCE</scope>
</reference>